<name>A0A067QCH5_9AGAM</name>
<dbReference type="EMBL" id="KL197709">
    <property type="protein sequence ID" value="KDQ64659.1"/>
    <property type="molecule type" value="Genomic_DNA"/>
</dbReference>
<dbReference type="AlphaFoldDB" id="A0A067QCH5"/>
<protein>
    <submittedName>
        <fullName evidence="2">Uncharacterized protein</fullName>
    </submittedName>
</protein>
<organism evidence="2 3">
    <name type="scientific">Jaapia argillacea MUCL 33604</name>
    <dbReference type="NCBI Taxonomy" id="933084"/>
    <lineage>
        <taxon>Eukaryota</taxon>
        <taxon>Fungi</taxon>
        <taxon>Dikarya</taxon>
        <taxon>Basidiomycota</taxon>
        <taxon>Agaricomycotina</taxon>
        <taxon>Agaricomycetes</taxon>
        <taxon>Agaricomycetidae</taxon>
        <taxon>Jaapiales</taxon>
        <taxon>Jaapiaceae</taxon>
        <taxon>Jaapia</taxon>
    </lineage>
</organism>
<dbReference type="STRING" id="933084.A0A067QCH5"/>
<sequence length="473" mass="52675">MADEFEPSAHNYCYIHTQELSPTIAVHSPLDIPMTTETPLMDPGQTSLLLRYLYSPTFAERPIEDEFQSNLRDEPVPANIVQDHPRPVLTGLGILCDELLSAFPTKSADRSSPDSHLDGPLRLRDICNIDSSPAQLILTDPFLGQDLPANAPSTLDHRLPVFEPTHSTEKLADWVSQAQATSSRDTSAKRSLFEDFSRNEWHSGANFEFSSLRPNRPLIGLFPDTTVFKSFSFIQEHSACVNPADIMININSEHRDDGLEEFLYPGSSPLALVDSQMVVCPSPSADSSSASVSPLVPEVTTAMTVADQPCQNQQRRSSSPPWPLESPGLSFSAFAPSGWLPETLDPRNQHVVLSPTPHVKSEKRTPLLDITMANSLPGPSESNMDSPVLNAHLGVDLDELRRKVEVYKQRNMGSEMDTTWFYPFVGKLSTQGELLDDYRCYVTGCDQKNKRRDHIITHVGSHVDYRPFQCGFW</sequence>
<keyword evidence="3" id="KW-1185">Reference proteome</keyword>
<dbReference type="Proteomes" id="UP000027265">
    <property type="component" value="Unassembled WGS sequence"/>
</dbReference>
<evidence type="ECO:0000256" key="1">
    <source>
        <dbReference type="SAM" id="Coils"/>
    </source>
</evidence>
<dbReference type="HOGENOM" id="CLU_033079_0_0_1"/>
<evidence type="ECO:0000313" key="2">
    <source>
        <dbReference type="EMBL" id="KDQ64659.1"/>
    </source>
</evidence>
<proteinExistence type="predicted"/>
<evidence type="ECO:0000313" key="3">
    <source>
        <dbReference type="Proteomes" id="UP000027265"/>
    </source>
</evidence>
<feature type="coiled-coil region" evidence="1">
    <location>
        <begin position="390"/>
        <end position="417"/>
    </location>
</feature>
<keyword evidence="1" id="KW-0175">Coiled coil</keyword>
<gene>
    <name evidence="2" type="ORF">JAAARDRAFT_187969</name>
</gene>
<dbReference type="InParanoid" id="A0A067QCH5"/>
<dbReference type="OrthoDB" id="8117402at2759"/>
<reference evidence="3" key="1">
    <citation type="journal article" date="2014" name="Proc. Natl. Acad. Sci. U.S.A.">
        <title>Extensive sampling of basidiomycete genomes demonstrates inadequacy of the white-rot/brown-rot paradigm for wood decay fungi.</title>
        <authorList>
            <person name="Riley R."/>
            <person name="Salamov A.A."/>
            <person name="Brown D.W."/>
            <person name="Nagy L.G."/>
            <person name="Floudas D."/>
            <person name="Held B.W."/>
            <person name="Levasseur A."/>
            <person name="Lombard V."/>
            <person name="Morin E."/>
            <person name="Otillar R."/>
            <person name="Lindquist E.A."/>
            <person name="Sun H."/>
            <person name="LaButti K.M."/>
            <person name="Schmutz J."/>
            <person name="Jabbour D."/>
            <person name="Luo H."/>
            <person name="Baker S.E."/>
            <person name="Pisabarro A.G."/>
            <person name="Walton J.D."/>
            <person name="Blanchette R.A."/>
            <person name="Henrissat B."/>
            <person name="Martin F."/>
            <person name="Cullen D."/>
            <person name="Hibbett D.S."/>
            <person name="Grigoriev I.V."/>
        </authorList>
    </citation>
    <scope>NUCLEOTIDE SEQUENCE [LARGE SCALE GENOMIC DNA]</scope>
    <source>
        <strain evidence="3">MUCL 33604</strain>
    </source>
</reference>
<accession>A0A067QCH5</accession>